<keyword evidence="8" id="KW-1185">Reference proteome</keyword>
<keyword evidence="5" id="KW-1133">Transmembrane helix</keyword>
<dbReference type="GO" id="GO:0016614">
    <property type="term" value="F:oxidoreductase activity, acting on CH-OH group of donors"/>
    <property type="evidence" value="ECO:0007669"/>
    <property type="project" value="InterPro"/>
</dbReference>
<sequence>MEPIPDPHTSMDSYLIPNFPILFQIFSRLARFPFSPVIIPLLYLLAPALVLSLSSSSYYFDFFLSQLDSRNTDPFHFETYDFIVVGGGSAGAVVANRLSKHNTVLLLESGGNPHPLTSVPVASPILLNQPPIDWLYETVPQMNSSFAFERNRIRWPRGRSLGGSSVLNNMIYMRGNPKDFDRWAEISGDKEWKYDRLLPFFKKLETYRGHFPNEKYHGSDGPVHVEKMRFTRGIKEWLKAGTELGYEVRDHNAGQYEGFSYLDVTMKRGTRFDTYRAYINTAKHRGNLFIKRYSLAFKIHIDRDRNAYGVSYYRHGVQKFVRADKEIIISAGTIGSAHLLMLSGVGPKEHLNSMQIKCRVNLPVGQNLHDHLVANVGPFLIEPPLSLISDRDVSPQSVLDFFYRGTGPLVSSSALSGTAYIASSVAKPTWPDTLLLLVGAGLHRSIGADQEKALSFKSGILQKYYKADIGKDANFVTVMIGKPKSRGELTLRDNYPFSQPLLNPRYLSHPEDVQVLIEGAKFVTKLYEGTRTYQSVGTSDRTAVVDSKLRVLKTRGLRVIDASVIPEVTNGNLNIPVIMIGEKGSHEIREHWAAQFLVCPQIEYLVRPKEHEEKCFYTKHI</sequence>
<keyword evidence="5" id="KW-0812">Transmembrane</keyword>
<dbReference type="EMBL" id="CAJVCH010570277">
    <property type="protein sequence ID" value="CAG7834540.1"/>
    <property type="molecule type" value="Genomic_DNA"/>
</dbReference>
<protein>
    <recommendedName>
        <fullName evidence="6">Glucose-methanol-choline oxidoreductase N-terminal domain-containing protein</fullName>
    </recommendedName>
</protein>
<dbReference type="AlphaFoldDB" id="A0A8J2PS28"/>
<proteinExistence type="inferred from homology"/>
<comment type="cofactor">
    <cofactor evidence="1">
        <name>FAD</name>
        <dbReference type="ChEBI" id="CHEBI:57692"/>
    </cofactor>
</comment>
<keyword evidence="2 4" id="KW-0285">Flavoprotein</keyword>
<keyword evidence="3 4" id="KW-0274">FAD</keyword>
<evidence type="ECO:0000259" key="6">
    <source>
        <dbReference type="PROSITE" id="PS00623"/>
    </source>
</evidence>
<evidence type="ECO:0000256" key="2">
    <source>
        <dbReference type="ARBA" id="ARBA00022630"/>
    </source>
</evidence>
<dbReference type="Proteomes" id="UP000708208">
    <property type="component" value="Unassembled WGS sequence"/>
</dbReference>
<evidence type="ECO:0000313" key="8">
    <source>
        <dbReference type="Proteomes" id="UP000708208"/>
    </source>
</evidence>
<dbReference type="PANTHER" id="PTHR11552:SF147">
    <property type="entry name" value="CHOLINE DEHYDROGENASE, MITOCHONDRIAL"/>
    <property type="match status" value="1"/>
</dbReference>
<dbReference type="OrthoDB" id="269227at2759"/>
<evidence type="ECO:0000256" key="1">
    <source>
        <dbReference type="ARBA" id="ARBA00001974"/>
    </source>
</evidence>
<evidence type="ECO:0000256" key="4">
    <source>
        <dbReference type="RuleBase" id="RU003968"/>
    </source>
</evidence>
<reference evidence="7" key="1">
    <citation type="submission" date="2021-06" db="EMBL/GenBank/DDBJ databases">
        <authorList>
            <person name="Hodson N. C."/>
            <person name="Mongue J. A."/>
            <person name="Jaron S. K."/>
        </authorList>
    </citation>
    <scope>NUCLEOTIDE SEQUENCE</scope>
</reference>
<evidence type="ECO:0000256" key="3">
    <source>
        <dbReference type="ARBA" id="ARBA00022827"/>
    </source>
</evidence>
<gene>
    <name evidence="7" type="ORF">AFUS01_LOCUS44037</name>
</gene>
<evidence type="ECO:0000313" key="7">
    <source>
        <dbReference type="EMBL" id="CAG7834540.1"/>
    </source>
</evidence>
<accession>A0A8J2PS28</accession>
<organism evidence="7 8">
    <name type="scientific">Allacma fusca</name>
    <dbReference type="NCBI Taxonomy" id="39272"/>
    <lineage>
        <taxon>Eukaryota</taxon>
        <taxon>Metazoa</taxon>
        <taxon>Ecdysozoa</taxon>
        <taxon>Arthropoda</taxon>
        <taxon>Hexapoda</taxon>
        <taxon>Collembola</taxon>
        <taxon>Symphypleona</taxon>
        <taxon>Sminthuridae</taxon>
        <taxon>Allacma</taxon>
    </lineage>
</organism>
<dbReference type="PROSITE" id="PS00623">
    <property type="entry name" value="GMC_OXRED_1"/>
    <property type="match status" value="1"/>
</dbReference>
<dbReference type="InterPro" id="IPR007867">
    <property type="entry name" value="GMC_OxRtase_C"/>
</dbReference>
<dbReference type="InterPro" id="IPR012132">
    <property type="entry name" value="GMC_OxRdtase"/>
</dbReference>
<comment type="similarity">
    <text evidence="4">Belongs to the GMC oxidoreductase family.</text>
</comment>
<dbReference type="Pfam" id="PF05199">
    <property type="entry name" value="GMC_oxred_C"/>
    <property type="match status" value="2"/>
</dbReference>
<dbReference type="PIRSF" id="PIRSF000137">
    <property type="entry name" value="Alcohol_oxidase"/>
    <property type="match status" value="1"/>
</dbReference>
<evidence type="ECO:0000256" key="5">
    <source>
        <dbReference type="SAM" id="Phobius"/>
    </source>
</evidence>
<dbReference type="PANTHER" id="PTHR11552">
    <property type="entry name" value="GLUCOSE-METHANOL-CHOLINE GMC OXIDOREDUCTASE"/>
    <property type="match status" value="1"/>
</dbReference>
<feature type="transmembrane region" description="Helical" evidence="5">
    <location>
        <begin position="37"/>
        <end position="60"/>
    </location>
</feature>
<dbReference type="Pfam" id="PF00732">
    <property type="entry name" value="GMC_oxred_N"/>
    <property type="match status" value="1"/>
</dbReference>
<dbReference type="GO" id="GO:0050660">
    <property type="term" value="F:flavin adenine dinucleotide binding"/>
    <property type="evidence" value="ECO:0007669"/>
    <property type="project" value="InterPro"/>
</dbReference>
<keyword evidence="5" id="KW-0472">Membrane</keyword>
<dbReference type="InterPro" id="IPR000172">
    <property type="entry name" value="GMC_OxRdtase_N"/>
</dbReference>
<comment type="caution">
    <text evidence="7">The sequence shown here is derived from an EMBL/GenBank/DDBJ whole genome shotgun (WGS) entry which is preliminary data.</text>
</comment>
<name>A0A8J2PS28_9HEXA</name>
<feature type="domain" description="Glucose-methanol-choline oxidoreductase N-terminal" evidence="6">
    <location>
        <begin position="158"/>
        <end position="181"/>
    </location>
</feature>